<dbReference type="InterPro" id="IPR010987">
    <property type="entry name" value="Glutathione-S-Trfase_C-like"/>
</dbReference>
<dbReference type="InterPro" id="IPR004045">
    <property type="entry name" value="Glutathione_S-Trfase_N"/>
</dbReference>
<feature type="domain" description="GST C-terminal" evidence="3">
    <location>
        <begin position="84"/>
        <end position="200"/>
    </location>
</feature>
<dbReference type="SFLD" id="SFLDG01151">
    <property type="entry name" value="Main.2:_Nu-like"/>
    <property type="match status" value="1"/>
</dbReference>
<protein>
    <submittedName>
        <fullName evidence="4">Glutathione S-transferase</fullName>
    </submittedName>
</protein>
<dbReference type="SFLD" id="SFLDS00019">
    <property type="entry name" value="Glutathione_Transferase_(cytos"/>
    <property type="match status" value="1"/>
</dbReference>
<dbReference type="AlphaFoldDB" id="A0A2A5ABD4"/>
<dbReference type="InterPro" id="IPR036282">
    <property type="entry name" value="Glutathione-S-Trfase_C_sf"/>
</dbReference>
<dbReference type="Pfam" id="PF02798">
    <property type="entry name" value="GST_N"/>
    <property type="match status" value="1"/>
</dbReference>
<name>A0A2A5ABD4_9GAMM</name>
<evidence type="ECO:0000259" key="2">
    <source>
        <dbReference type="PROSITE" id="PS50404"/>
    </source>
</evidence>
<gene>
    <name evidence="4" type="ORF">COA96_18345</name>
</gene>
<dbReference type="EMBL" id="NVVJ01000117">
    <property type="protein sequence ID" value="PCJ16632.1"/>
    <property type="molecule type" value="Genomic_DNA"/>
</dbReference>
<dbReference type="PANTHER" id="PTHR44051">
    <property type="entry name" value="GLUTATHIONE S-TRANSFERASE-RELATED"/>
    <property type="match status" value="1"/>
</dbReference>
<dbReference type="Gene3D" id="3.40.30.10">
    <property type="entry name" value="Glutaredoxin"/>
    <property type="match status" value="1"/>
</dbReference>
<accession>A0A2A5ABD4</accession>
<comment type="similarity">
    <text evidence="1">Belongs to the GST superfamily.</text>
</comment>
<dbReference type="Gene3D" id="1.20.1050.10">
    <property type="match status" value="1"/>
</dbReference>
<comment type="caution">
    <text evidence="4">The sequence shown here is derived from an EMBL/GenBank/DDBJ whole genome shotgun (WGS) entry which is preliminary data.</text>
</comment>
<dbReference type="Proteomes" id="UP000218327">
    <property type="component" value="Unassembled WGS sequence"/>
</dbReference>
<dbReference type="Pfam" id="PF00043">
    <property type="entry name" value="GST_C"/>
    <property type="match status" value="1"/>
</dbReference>
<evidence type="ECO:0000313" key="4">
    <source>
        <dbReference type="EMBL" id="PCJ16632.1"/>
    </source>
</evidence>
<dbReference type="SFLD" id="SFLDG00358">
    <property type="entry name" value="Main_(cytGST)"/>
    <property type="match status" value="1"/>
</dbReference>
<dbReference type="InterPro" id="IPR040079">
    <property type="entry name" value="Glutathione_S-Trfase"/>
</dbReference>
<dbReference type="InterPro" id="IPR004046">
    <property type="entry name" value="GST_C"/>
</dbReference>
<evidence type="ECO:0000259" key="3">
    <source>
        <dbReference type="PROSITE" id="PS50405"/>
    </source>
</evidence>
<reference evidence="5" key="1">
    <citation type="submission" date="2017-08" db="EMBL/GenBank/DDBJ databases">
        <title>A dynamic microbial community with high functional redundancy inhabits the cold, oxic subseafloor aquifer.</title>
        <authorList>
            <person name="Tully B.J."/>
            <person name="Wheat C.G."/>
            <person name="Glazer B.T."/>
            <person name="Huber J.A."/>
        </authorList>
    </citation>
    <scope>NUCLEOTIDE SEQUENCE [LARGE SCALE GENOMIC DNA]</scope>
</reference>
<dbReference type="PROSITE" id="PS50404">
    <property type="entry name" value="GST_NTER"/>
    <property type="match status" value="1"/>
</dbReference>
<evidence type="ECO:0000256" key="1">
    <source>
        <dbReference type="RuleBase" id="RU003494"/>
    </source>
</evidence>
<dbReference type="SUPFAM" id="SSF52833">
    <property type="entry name" value="Thioredoxin-like"/>
    <property type="match status" value="1"/>
</dbReference>
<dbReference type="CDD" id="cd03056">
    <property type="entry name" value="GST_N_4"/>
    <property type="match status" value="1"/>
</dbReference>
<keyword evidence="4" id="KW-0808">Transferase</keyword>
<organism evidence="4 5">
    <name type="scientific">SAR86 cluster bacterium</name>
    <dbReference type="NCBI Taxonomy" id="2030880"/>
    <lineage>
        <taxon>Bacteria</taxon>
        <taxon>Pseudomonadati</taxon>
        <taxon>Pseudomonadota</taxon>
        <taxon>Gammaproteobacteria</taxon>
        <taxon>SAR86 cluster</taxon>
    </lineage>
</organism>
<dbReference type="GO" id="GO:0016740">
    <property type="term" value="F:transferase activity"/>
    <property type="evidence" value="ECO:0007669"/>
    <property type="project" value="UniProtKB-KW"/>
</dbReference>
<evidence type="ECO:0000313" key="5">
    <source>
        <dbReference type="Proteomes" id="UP000218327"/>
    </source>
</evidence>
<sequence>MYKVYGDIQSGNCYKIKLLLSFLGLEHEWIEVDILAGETHTDDFKKMNPNTRIPVLDLGDGKYLTESNAILNYLADGSPFLPEDRYQRAQVLQWQFFEQYSHEPYIATARYIRKYLGLPKEREAEYHAKQEGGHKALAVMEQQLTQTDFITGNSLTIADISLYAYTHVSHEGGFDLSDYGSIQTWIKTIEQQENYVGMSV</sequence>
<dbReference type="PROSITE" id="PS50405">
    <property type="entry name" value="GST_CTER"/>
    <property type="match status" value="1"/>
</dbReference>
<dbReference type="PANTHER" id="PTHR44051:SF2">
    <property type="entry name" value="HYPOTHETICAL GLUTATHIONE S-TRANSFERASE LIKE PROTEIN"/>
    <property type="match status" value="1"/>
</dbReference>
<dbReference type="InterPro" id="IPR036249">
    <property type="entry name" value="Thioredoxin-like_sf"/>
</dbReference>
<dbReference type="SUPFAM" id="SSF47616">
    <property type="entry name" value="GST C-terminal domain-like"/>
    <property type="match status" value="1"/>
</dbReference>
<proteinExistence type="inferred from homology"/>
<feature type="domain" description="GST N-terminal" evidence="2">
    <location>
        <begin position="1"/>
        <end position="82"/>
    </location>
</feature>